<dbReference type="PANTHER" id="PTHR12149:SF8">
    <property type="entry name" value="PROTEIN-RIBULOSAMINE 3-KINASE"/>
    <property type="match status" value="1"/>
</dbReference>
<name>A0A1X6NPL5_PORUM</name>
<comment type="catalytic activity">
    <reaction evidence="2">
        <text>N(6)-D-ribulosyl-L-lysyl-[protein] + ATP = N(6)-(3-O-phospho-D-ribulosyl)-L-lysyl-[protein] + ADP + H(+)</text>
        <dbReference type="Rhea" id="RHEA:48432"/>
        <dbReference type="Rhea" id="RHEA-COMP:12103"/>
        <dbReference type="Rhea" id="RHEA-COMP:12104"/>
        <dbReference type="ChEBI" id="CHEBI:15378"/>
        <dbReference type="ChEBI" id="CHEBI:30616"/>
        <dbReference type="ChEBI" id="CHEBI:90418"/>
        <dbReference type="ChEBI" id="CHEBI:90420"/>
        <dbReference type="ChEBI" id="CHEBI:456216"/>
        <dbReference type="EC" id="2.7.1.172"/>
    </reaction>
    <physiologicalReaction direction="left-to-right" evidence="2">
        <dbReference type="Rhea" id="RHEA:48433"/>
    </physiologicalReaction>
</comment>
<dbReference type="Pfam" id="PF03881">
    <property type="entry name" value="Fructosamin_kin"/>
    <property type="match status" value="1"/>
</dbReference>
<dbReference type="InterPro" id="IPR011009">
    <property type="entry name" value="Kinase-like_dom_sf"/>
</dbReference>
<organism evidence="3 4">
    <name type="scientific">Porphyra umbilicalis</name>
    <name type="common">Purple laver</name>
    <name type="synonym">Red alga</name>
    <dbReference type="NCBI Taxonomy" id="2786"/>
    <lineage>
        <taxon>Eukaryota</taxon>
        <taxon>Rhodophyta</taxon>
        <taxon>Bangiophyceae</taxon>
        <taxon>Bangiales</taxon>
        <taxon>Bangiaceae</taxon>
        <taxon>Porphyra</taxon>
    </lineage>
</organism>
<evidence type="ECO:0000256" key="1">
    <source>
        <dbReference type="ARBA" id="ARBA00011961"/>
    </source>
</evidence>
<dbReference type="EMBL" id="KV919258">
    <property type="protein sequence ID" value="OSX70436.1"/>
    <property type="molecule type" value="Genomic_DNA"/>
</dbReference>
<proteinExistence type="predicted"/>
<dbReference type="OrthoDB" id="5772781at2759"/>
<evidence type="ECO:0000256" key="2">
    <source>
        <dbReference type="ARBA" id="ARBA00048655"/>
    </source>
</evidence>
<reference evidence="3 4" key="1">
    <citation type="submission" date="2017-03" db="EMBL/GenBank/DDBJ databases">
        <title>WGS assembly of Porphyra umbilicalis.</title>
        <authorList>
            <person name="Brawley S.H."/>
            <person name="Blouin N.A."/>
            <person name="Ficko-Blean E."/>
            <person name="Wheeler G.L."/>
            <person name="Lohr M."/>
            <person name="Goodson H.V."/>
            <person name="Jenkins J.W."/>
            <person name="Blaby-Haas C.E."/>
            <person name="Helliwell K.E."/>
            <person name="Chan C."/>
            <person name="Marriage T."/>
            <person name="Bhattacharya D."/>
            <person name="Klein A.S."/>
            <person name="Badis Y."/>
            <person name="Brodie J."/>
            <person name="Cao Y."/>
            <person name="Collen J."/>
            <person name="Dittami S.M."/>
            <person name="Gachon C.M."/>
            <person name="Green B.R."/>
            <person name="Karpowicz S."/>
            <person name="Kim J.W."/>
            <person name="Kudahl U."/>
            <person name="Lin S."/>
            <person name="Michel G."/>
            <person name="Mittag M."/>
            <person name="Olson B.J."/>
            <person name="Pangilinan J."/>
            <person name="Peng Y."/>
            <person name="Qiu H."/>
            <person name="Shu S."/>
            <person name="Singer J.T."/>
            <person name="Smith A.G."/>
            <person name="Sprecher B.N."/>
            <person name="Wagner V."/>
            <person name="Wang W."/>
            <person name="Wang Z.-Y."/>
            <person name="Yan J."/>
            <person name="Yarish C."/>
            <person name="Zoeuner-Riek S."/>
            <person name="Zhuang Y."/>
            <person name="Zou Y."/>
            <person name="Lindquist E.A."/>
            <person name="Grimwood J."/>
            <person name="Barry K."/>
            <person name="Rokhsar D.S."/>
            <person name="Schmutz J."/>
            <person name="Stiller J.W."/>
            <person name="Grossman A.R."/>
            <person name="Prochnik S.E."/>
        </authorList>
    </citation>
    <scope>NUCLEOTIDE SEQUENCE [LARGE SCALE GENOMIC DNA]</scope>
    <source>
        <strain evidence="3">4086291</strain>
    </source>
</reference>
<accession>A0A1X6NPL5</accession>
<evidence type="ECO:0000313" key="4">
    <source>
        <dbReference type="Proteomes" id="UP000218209"/>
    </source>
</evidence>
<evidence type="ECO:0000313" key="3">
    <source>
        <dbReference type="EMBL" id="OSX70436.1"/>
    </source>
</evidence>
<dbReference type="Proteomes" id="UP000218209">
    <property type="component" value="Unassembled WGS sequence"/>
</dbReference>
<dbReference type="EC" id="2.7.1.172" evidence="1"/>
<keyword evidence="4" id="KW-1185">Reference proteome</keyword>
<dbReference type="GO" id="GO:0102193">
    <property type="term" value="F:protein-ribulosamine 3-kinase activity"/>
    <property type="evidence" value="ECO:0007669"/>
    <property type="project" value="UniProtKB-EC"/>
</dbReference>
<dbReference type="Gene3D" id="3.90.1200.10">
    <property type="match status" value="1"/>
</dbReference>
<dbReference type="SUPFAM" id="SSF56112">
    <property type="entry name" value="Protein kinase-like (PK-like)"/>
    <property type="match status" value="1"/>
</dbReference>
<gene>
    <name evidence="3" type="ORF">BU14_0759s0004</name>
</gene>
<dbReference type="InterPro" id="IPR016477">
    <property type="entry name" value="Fructo-/Ketosamine-3-kinase"/>
</dbReference>
<dbReference type="AlphaFoldDB" id="A0A1X6NPL5"/>
<dbReference type="PANTHER" id="PTHR12149">
    <property type="entry name" value="FRUCTOSAMINE 3 KINASE-RELATED PROTEIN"/>
    <property type="match status" value="1"/>
</dbReference>
<sequence length="445" mass="47860">MAGVLRGGCSRAPAFMSASPAPLRCVCPDDRATTSLPSHHRLYQARLSTRHPLLRRCRLIATADGAPPAASEAASPSPAASSDEPAFELGPGVAALAGSLPLDGDAPLPGAPKPVLRYMPSLSPEDPIIAALTTICGATTVSGLTLMDSRWNGNEAFRADTDVGRFFIKLNRVESTTVFMSEAVGLVALEKTQTLPVPRPLHVGALPRVGDYGPGAFMILTYLELMPFGANRPDVQRALAAGLAALHADTTHADVHQERFGFSTNNFHSLTPQDNRWVDDWPSFFARRMAAQIGGVYKEKSYGRAPVPVTDDTLLVRGREIVHRIKAGRWFEGIADTLRPSLLHGALWIGNTGAVSGDGTRPVVFDPACFFGHAEADLALCRLYGGFSDADFWAVYHAALPRAAGFDARAKLYDLHERLNQLNLFGDPAVKAECEVLMEQLLADE</sequence>
<protein>
    <recommendedName>
        <fullName evidence="1">protein-ribulosamine 3-kinase</fullName>
        <ecNumber evidence="1">2.7.1.172</ecNumber>
    </recommendedName>
</protein>
<dbReference type="Gene3D" id="3.30.200.20">
    <property type="entry name" value="Phosphorylase Kinase, domain 1"/>
    <property type="match status" value="1"/>
</dbReference>